<reference evidence="3" key="2">
    <citation type="submission" date="2015-01" db="EMBL/GenBank/DDBJ databases">
        <title>Evolutionary Origins and Diversification of the Mycorrhizal Mutualists.</title>
        <authorList>
            <consortium name="DOE Joint Genome Institute"/>
            <consortium name="Mycorrhizal Genomics Consortium"/>
            <person name="Kohler A."/>
            <person name="Kuo A."/>
            <person name="Nagy L.G."/>
            <person name="Floudas D."/>
            <person name="Copeland A."/>
            <person name="Barry K.W."/>
            <person name="Cichocki N."/>
            <person name="Veneault-Fourrey C."/>
            <person name="LaButti K."/>
            <person name="Lindquist E.A."/>
            <person name="Lipzen A."/>
            <person name="Lundell T."/>
            <person name="Morin E."/>
            <person name="Murat C."/>
            <person name="Riley R."/>
            <person name="Ohm R."/>
            <person name="Sun H."/>
            <person name="Tunlid A."/>
            <person name="Henrissat B."/>
            <person name="Grigoriev I.V."/>
            <person name="Hibbett D.S."/>
            <person name="Martin F."/>
        </authorList>
    </citation>
    <scope>NUCLEOTIDE SEQUENCE [LARGE SCALE GENOMIC DNA]</scope>
    <source>
        <strain evidence="3">MUT 4182</strain>
    </source>
</reference>
<organism evidence="2 3">
    <name type="scientific">Tulasnella calospora MUT 4182</name>
    <dbReference type="NCBI Taxonomy" id="1051891"/>
    <lineage>
        <taxon>Eukaryota</taxon>
        <taxon>Fungi</taxon>
        <taxon>Dikarya</taxon>
        <taxon>Basidiomycota</taxon>
        <taxon>Agaricomycotina</taxon>
        <taxon>Agaricomycetes</taxon>
        <taxon>Cantharellales</taxon>
        <taxon>Tulasnellaceae</taxon>
        <taxon>Tulasnella</taxon>
    </lineage>
</organism>
<protein>
    <submittedName>
        <fullName evidence="2">Uncharacterized protein</fullName>
    </submittedName>
</protein>
<keyword evidence="3" id="KW-1185">Reference proteome</keyword>
<reference evidence="2 3" key="1">
    <citation type="submission" date="2014-04" db="EMBL/GenBank/DDBJ databases">
        <authorList>
            <consortium name="DOE Joint Genome Institute"/>
            <person name="Kuo A."/>
            <person name="Girlanda M."/>
            <person name="Perotto S."/>
            <person name="Kohler A."/>
            <person name="Nagy L.G."/>
            <person name="Floudas D."/>
            <person name="Copeland A."/>
            <person name="Barry K.W."/>
            <person name="Cichocki N."/>
            <person name="Veneault-Fourrey C."/>
            <person name="LaButti K."/>
            <person name="Lindquist E.A."/>
            <person name="Lipzen A."/>
            <person name="Lundell T."/>
            <person name="Morin E."/>
            <person name="Murat C."/>
            <person name="Sun H."/>
            <person name="Tunlid A."/>
            <person name="Henrissat B."/>
            <person name="Grigoriev I.V."/>
            <person name="Hibbett D.S."/>
            <person name="Martin F."/>
            <person name="Nordberg H.P."/>
            <person name="Cantor M.N."/>
            <person name="Hua S.X."/>
        </authorList>
    </citation>
    <scope>NUCLEOTIDE SEQUENCE [LARGE SCALE GENOMIC DNA]</scope>
    <source>
        <strain evidence="2 3">MUT 4182</strain>
    </source>
</reference>
<dbReference type="EMBL" id="KN823113">
    <property type="protein sequence ID" value="KIO22308.1"/>
    <property type="molecule type" value="Genomic_DNA"/>
</dbReference>
<name>A0A0C3KLQ7_9AGAM</name>
<sequence length="419" mass="44832">MGSYSGSTLPLYGKQLNETQCEENARVDFASADTCGMEKSIHDPFAISIPEGTQALTNTSAKNLVVLTDDGTQSIIVPASTEANVAYEATTFGVGSTCMSLTSECLKPQQLSDGTLIYGDNYFPYVNCAGVYPQANISLGLDPTTSTLPFQVVYPNNGSFGTYGLAYKRVTTNPFSLAAVVNSFAYVYDSGDDYFVNNTGFFRHGRTGAWNVLYCNSTVNDVKYRYIPASSGTGGSYQAISSTVSSVRMASLVSIGMDMGVIRSNLPSRIEGAGLRGGSYTTAFAQELSRELMSLSAALYEPIPVTAIAETSVVLGSRVQLVPLGLYLASVIIYALATLIIGITALIEARSVKFVNLVHLRITSSLPIVHALFGPVDCSRTWKNDGVEMFSTESEKDRLYVGPVRSQTEGDSFGFARAG</sequence>
<gene>
    <name evidence="2" type="ORF">M407DRAFT_216737</name>
</gene>
<keyword evidence="1" id="KW-0812">Transmembrane</keyword>
<dbReference type="Proteomes" id="UP000054248">
    <property type="component" value="Unassembled WGS sequence"/>
</dbReference>
<evidence type="ECO:0000256" key="1">
    <source>
        <dbReference type="SAM" id="Phobius"/>
    </source>
</evidence>
<evidence type="ECO:0000313" key="2">
    <source>
        <dbReference type="EMBL" id="KIO22308.1"/>
    </source>
</evidence>
<dbReference type="STRING" id="1051891.A0A0C3KLQ7"/>
<proteinExistence type="predicted"/>
<keyword evidence="1" id="KW-0472">Membrane</keyword>
<dbReference type="HOGENOM" id="CLU_718029_0_0_1"/>
<dbReference type="OrthoDB" id="3344043at2759"/>
<dbReference type="AlphaFoldDB" id="A0A0C3KLQ7"/>
<keyword evidence="1" id="KW-1133">Transmembrane helix</keyword>
<evidence type="ECO:0000313" key="3">
    <source>
        <dbReference type="Proteomes" id="UP000054248"/>
    </source>
</evidence>
<feature type="transmembrane region" description="Helical" evidence="1">
    <location>
        <begin position="324"/>
        <end position="347"/>
    </location>
</feature>
<accession>A0A0C3KLQ7</accession>